<dbReference type="PATRIC" id="fig|1423766.4.peg.864"/>
<dbReference type="InterPro" id="IPR001647">
    <property type="entry name" value="HTH_TetR"/>
</dbReference>
<protein>
    <submittedName>
        <fullName evidence="4">Transcriptional regulator, TetR family</fullName>
    </submittedName>
</protein>
<proteinExistence type="predicted"/>
<feature type="DNA-binding region" description="H-T-H motif" evidence="2">
    <location>
        <begin position="34"/>
        <end position="53"/>
    </location>
</feature>
<dbReference type="PANTHER" id="PTHR30055:SF148">
    <property type="entry name" value="TETR-FAMILY TRANSCRIPTIONAL REGULATOR"/>
    <property type="match status" value="1"/>
</dbReference>
<dbReference type="InterPro" id="IPR009057">
    <property type="entry name" value="Homeodomain-like_sf"/>
</dbReference>
<dbReference type="RefSeq" id="WP_050806276.1">
    <property type="nucleotide sequence ID" value="NZ_AZEB01000016.1"/>
</dbReference>
<comment type="caution">
    <text evidence="4">The sequence shown here is derived from an EMBL/GenBank/DDBJ whole genome shotgun (WGS) entry which is preliminary data.</text>
</comment>
<accession>A0A0R1NLB6</accession>
<name>A0A0R1NLB6_9LACO</name>
<dbReference type="GO" id="GO:0003700">
    <property type="term" value="F:DNA-binding transcription factor activity"/>
    <property type="evidence" value="ECO:0007669"/>
    <property type="project" value="TreeGrafter"/>
</dbReference>
<dbReference type="EMBL" id="AZEB01000016">
    <property type="protein sequence ID" value="KRL21255.1"/>
    <property type="molecule type" value="Genomic_DNA"/>
</dbReference>
<evidence type="ECO:0000256" key="2">
    <source>
        <dbReference type="PROSITE-ProRule" id="PRU00335"/>
    </source>
</evidence>
<dbReference type="PROSITE" id="PS50977">
    <property type="entry name" value="HTH_TETR_2"/>
    <property type="match status" value="1"/>
</dbReference>
<dbReference type="SUPFAM" id="SSF46689">
    <property type="entry name" value="Homeodomain-like"/>
    <property type="match status" value="1"/>
</dbReference>
<keyword evidence="1 2" id="KW-0238">DNA-binding</keyword>
<gene>
    <name evidence="4" type="ORF">FC98_GL000845</name>
</gene>
<organism evidence="4 5">
    <name type="scientific">Lentilactobacillus kisonensis DSM 19906 = JCM 15041</name>
    <dbReference type="NCBI Taxonomy" id="1423766"/>
    <lineage>
        <taxon>Bacteria</taxon>
        <taxon>Bacillati</taxon>
        <taxon>Bacillota</taxon>
        <taxon>Bacilli</taxon>
        <taxon>Lactobacillales</taxon>
        <taxon>Lactobacillaceae</taxon>
        <taxon>Lentilactobacillus</taxon>
    </lineage>
</organism>
<evidence type="ECO:0000313" key="5">
    <source>
        <dbReference type="Proteomes" id="UP000051439"/>
    </source>
</evidence>
<sequence>MENKKKRRRGETLKQAILDAAWDTMQAIGYQKMTMDDIAKKAETNKNAIYRRWDSKQQIIFEVAREKILDAVDFKAPNSGRVRDDLIQILSQPLGIIQMFGIDNIRGYANDTLPQIHLTGHTAILDNQFTKVIQLALSRGYDRGELTKDVADGSLEMKIIPDLVIFASLMLRNTITKTDVSNWVDQIILPIYGYSK</sequence>
<dbReference type="GO" id="GO:0000976">
    <property type="term" value="F:transcription cis-regulatory region binding"/>
    <property type="evidence" value="ECO:0007669"/>
    <property type="project" value="TreeGrafter"/>
</dbReference>
<dbReference type="Gene3D" id="1.10.357.10">
    <property type="entry name" value="Tetracycline Repressor, domain 2"/>
    <property type="match status" value="1"/>
</dbReference>
<dbReference type="AlphaFoldDB" id="A0A0R1NLB6"/>
<evidence type="ECO:0000256" key="1">
    <source>
        <dbReference type="ARBA" id="ARBA00023125"/>
    </source>
</evidence>
<dbReference type="Proteomes" id="UP000051439">
    <property type="component" value="Unassembled WGS sequence"/>
</dbReference>
<feature type="domain" description="HTH tetR-type" evidence="3">
    <location>
        <begin position="11"/>
        <end position="71"/>
    </location>
</feature>
<dbReference type="Pfam" id="PF00440">
    <property type="entry name" value="TetR_N"/>
    <property type="match status" value="1"/>
</dbReference>
<keyword evidence="5" id="KW-1185">Reference proteome</keyword>
<evidence type="ECO:0000313" key="4">
    <source>
        <dbReference type="EMBL" id="KRL21255.1"/>
    </source>
</evidence>
<dbReference type="InterPro" id="IPR050109">
    <property type="entry name" value="HTH-type_TetR-like_transc_reg"/>
</dbReference>
<evidence type="ECO:0000259" key="3">
    <source>
        <dbReference type="PROSITE" id="PS50977"/>
    </source>
</evidence>
<reference evidence="4 5" key="1">
    <citation type="journal article" date="2015" name="Genome Announc.">
        <title>Expanding the biotechnology potential of lactobacilli through comparative genomics of 213 strains and associated genera.</title>
        <authorList>
            <person name="Sun Z."/>
            <person name="Harris H.M."/>
            <person name="McCann A."/>
            <person name="Guo C."/>
            <person name="Argimon S."/>
            <person name="Zhang W."/>
            <person name="Yang X."/>
            <person name="Jeffery I.B."/>
            <person name="Cooney J.C."/>
            <person name="Kagawa T.F."/>
            <person name="Liu W."/>
            <person name="Song Y."/>
            <person name="Salvetti E."/>
            <person name="Wrobel A."/>
            <person name="Rasinkangas P."/>
            <person name="Parkhill J."/>
            <person name="Rea M.C."/>
            <person name="O'Sullivan O."/>
            <person name="Ritari J."/>
            <person name="Douillard F.P."/>
            <person name="Paul Ross R."/>
            <person name="Yang R."/>
            <person name="Briner A.E."/>
            <person name="Felis G.E."/>
            <person name="de Vos W.M."/>
            <person name="Barrangou R."/>
            <person name="Klaenhammer T.R."/>
            <person name="Caufield P.W."/>
            <person name="Cui Y."/>
            <person name="Zhang H."/>
            <person name="O'Toole P.W."/>
        </authorList>
    </citation>
    <scope>NUCLEOTIDE SEQUENCE [LARGE SCALE GENOMIC DNA]</scope>
    <source>
        <strain evidence="4 5">DSM 19906</strain>
    </source>
</reference>
<dbReference type="PANTHER" id="PTHR30055">
    <property type="entry name" value="HTH-TYPE TRANSCRIPTIONAL REGULATOR RUTR"/>
    <property type="match status" value="1"/>
</dbReference>